<accession>A0A8T6Z993</accession>
<reference evidence="3" key="1">
    <citation type="journal article" date="2015" name="Genome Announc.">
        <title>Draft Genome Sequence of the Polyhydroxyalkanoate-Producing Bacterium Burkholderia sacchari LMG 19450 Isolated from Brazilian Sugarcane Plantation Soil.</title>
        <authorList>
            <person name="Alexandrino P.M."/>
            <person name="Mendonca T.T."/>
            <person name="Guaman Bautista L.P."/>
            <person name="Cherix J."/>
            <person name="Lozano-Sakalauskas G.C."/>
            <person name="Fujita A."/>
            <person name="Ramos Filho E."/>
            <person name="Long P."/>
            <person name="Padilla G."/>
            <person name="Taciro M.K."/>
            <person name="Gomez J.G."/>
            <person name="Silva L.F."/>
        </authorList>
    </citation>
    <scope>NUCLEOTIDE SEQUENCE</scope>
    <source>
        <strain evidence="3">LMG 19450</strain>
    </source>
</reference>
<dbReference type="RefSeq" id="WP_052147872.1">
    <property type="nucleotide sequence ID" value="NZ_CADFGF010000001.1"/>
</dbReference>
<dbReference type="OrthoDB" id="3034420at2"/>
<organism evidence="3 4">
    <name type="scientific">Paraburkholderia sacchari</name>
    <dbReference type="NCBI Taxonomy" id="159450"/>
    <lineage>
        <taxon>Bacteria</taxon>
        <taxon>Pseudomonadati</taxon>
        <taxon>Pseudomonadota</taxon>
        <taxon>Betaproteobacteria</taxon>
        <taxon>Burkholderiales</taxon>
        <taxon>Burkholderiaceae</taxon>
        <taxon>Paraburkholderia</taxon>
    </lineage>
</organism>
<evidence type="ECO:0000256" key="1">
    <source>
        <dbReference type="ARBA" id="ARBA00023125"/>
    </source>
</evidence>
<evidence type="ECO:0000313" key="4">
    <source>
        <dbReference type="Proteomes" id="UP000030460"/>
    </source>
</evidence>
<keyword evidence="1" id="KW-0238">DNA-binding</keyword>
<dbReference type="SMART" id="SM00530">
    <property type="entry name" value="HTH_XRE"/>
    <property type="match status" value="1"/>
</dbReference>
<dbReference type="Proteomes" id="UP000030460">
    <property type="component" value="Unassembled WGS sequence"/>
</dbReference>
<comment type="caution">
    <text evidence="3">The sequence shown here is derived from an EMBL/GenBank/DDBJ whole genome shotgun (WGS) entry which is preliminary data.</text>
</comment>
<keyword evidence="4" id="KW-1185">Reference proteome</keyword>
<dbReference type="PANTHER" id="PTHR46558">
    <property type="entry name" value="TRACRIPTIONAL REGULATORY PROTEIN-RELATED-RELATED"/>
    <property type="match status" value="1"/>
</dbReference>
<dbReference type="CDD" id="cd00093">
    <property type="entry name" value="HTH_XRE"/>
    <property type="match status" value="1"/>
</dbReference>
<feature type="domain" description="HTH cro/C1-type" evidence="2">
    <location>
        <begin position="16"/>
        <end position="70"/>
    </location>
</feature>
<gene>
    <name evidence="3" type="ORF">NH14_008650</name>
</gene>
<dbReference type="PROSITE" id="PS50943">
    <property type="entry name" value="HTH_CROC1"/>
    <property type="match status" value="1"/>
</dbReference>
<reference evidence="3" key="2">
    <citation type="submission" date="2020-04" db="EMBL/GenBank/DDBJ databases">
        <authorList>
            <person name="Alexandrino P."/>
            <person name="Mendonca T."/>
            <person name="Guaman L."/>
            <person name="Cherix J."/>
            <person name="Lozano-Sakalauskas G."/>
            <person name="Fujita A."/>
            <person name="Filho E.R."/>
            <person name="Long P."/>
            <person name="Padilla G."/>
            <person name="Taciro M.K."/>
            <person name="Gomez J.G."/>
            <person name="Silva L.F."/>
            <person name="Torres M."/>
        </authorList>
    </citation>
    <scope>NUCLEOTIDE SEQUENCE</scope>
    <source>
        <strain evidence="3">LMG 19450</strain>
    </source>
</reference>
<dbReference type="PANTHER" id="PTHR46558:SF11">
    <property type="entry name" value="HTH-TYPE TRANSCRIPTIONAL REGULATOR XRE"/>
    <property type="match status" value="1"/>
</dbReference>
<protein>
    <submittedName>
        <fullName evidence="3">Helix-turn-helix transcriptional regulator</fullName>
    </submittedName>
</protein>
<dbReference type="Pfam" id="PF01381">
    <property type="entry name" value="HTH_3"/>
    <property type="match status" value="1"/>
</dbReference>
<dbReference type="InterPro" id="IPR001387">
    <property type="entry name" value="Cro/C1-type_HTH"/>
</dbReference>
<evidence type="ECO:0000259" key="2">
    <source>
        <dbReference type="PROSITE" id="PS50943"/>
    </source>
</evidence>
<evidence type="ECO:0000313" key="3">
    <source>
        <dbReference type="EMBL" id="NLP61222.1"/>
    </source>
</evidence>
<dbReference type="AlphaFoldDB" id="A0A8T6Z993"/>
<dbReference type="Gene3D" id="1.10.260.40">
    <property type="entry name" value="lambda repressor-like DNA-binding domains"/>
    <property type="match status" value="1"/>
</dbReference>
<proteinExistence type="predicted"/>
<dbReference type="InterPro" id="IPR010982">
    <property type="entry name" value="Lambda_DNA-bd_dom_sf"/>
</dbReference>
<dbReference type="GO" id="GO:0003677">
    <property type="term" value="F:DNA binding"/>
    <property type="evidence" value="ECO:0007669"/>
    <property type="project" value="UniProtKB-KW"/>
</dbReference>
<dbReference type="EMBL" id="JTDB02000002">
    <property type="protein sequence ID" value="NLP61222.1"/>
    <property type="molecule type" value="Genomic_DNA"/>
</dbReference>
<sequence>MNEKDEQFVRELGARVATARKAHSMSQQQLADALGIAQQTLAHYECGRSRIPVSMLPALADLLTLSFDELMGKPVVQWSDKHVAMSRLQQQIAAIEQLPKIKQQFVSQMLDTVLAQAQQ</sequence>
<dbReference type="SUPFAM" id="SSF47413">
    <property type="entry name" value="lambda repressor-like DNA-binding domains"/>
    <property type="match status" value="1"/>
</dbReference>
<name>A0A8T6Z993_9BURK</name>